<keyword evidence="2" id="KW-1185">Reference proteome</keyword>
<comment type="caution">
    <text evidence="1">The sequence shown here is derived from an EMBL/GenBank/DDBJ whole genome shotgun (WGS) entry which is preliminary data.</text>
</comment>
<sequence length="219" mass="22790">MNLEHSFDILAEPDVAFAYLMDVNRVATCVPGVSLQEELGENTYRGTLKVKVGPVTVTYGGIARIISADPVTRVAAIEAEGEESGAAGSVRAKATMSVVPAATGSRVTVSTDLALTGRVATMGKGVIEQVGNRMVAQTSQRIEQAILESVASSPAVDVTGPLATGSAPPARPEAAGDGSALRVMPLLGSLIADWVRRTFGKIFGARRNRASRTTPGERK</sequence>
<dbReference type="Pfam" id="PF06240">
    <property type="entry name" value="COXG"/>
    <property type="match status" value="1"/>
</dbReference>
<dbReference type="InterPro" id="IPR010419">
    <property type="entry name" value="CO_DH_gsu"/>
</dbReference>
<dbReference type="AlphaFoldDB" id="A0A5M3WRN8"/>
<gene>
    <name evidence="1" type="ORF">Amac_048670</name>
</gene>
<evidence type="ECO:0000313" key="2">
    <source>
        <dbReference type="Proteomes" id="UP000331127"/>
    </source>
</evidence>
<name>A0A5M3WRN8_9ACTN</name>
<organism evidence="1 2">
    <name type="scientific">Acrocarpospora macrocephala</name>
    <dbReference type="NCBI Taxonomy" id="150177"/>
    <lineage>
        <taxon>Bacteria</taxon>
        <taxon>Bacillati</taxon>
        <taxon>Actinomycetota</taxon>
        <taxon>Actinomycetes</taxon>
        <taxon>Streptosporangiales</taxon>
        <taxon>Streptosporangiaceae</taxon>
        <taxon>Acrocarpospora</taxon>
    </lineage>
</organism>
<dbReference type="EMBL" id="BLAE01000028">
    <property type="protein sequence ID" value="GES11270.1"/>
    <property type="molecule type" value="Genomic_DNA"/>
</dbReference>
<dbReference type="RefSeq" id="WP_155356644.1">
    <property type="nucleotide sequence ID" value="NZ_BAAAHL010000011.1"/>
</dbReference>
<dbReference type="InterPro" id="IPR023393">
    <property type="entry name" value="START-like_dom_sf"/>
</dbReference>
<dbReference type="PANTHER" id="PTHR38588:SF1">
    <property type="entry name" value="BLL0334 PROTEIN"/>
    <property type="match status" value="1"/>
</dbReference>
<dbReference type="Proteomes" id="UP000331127">
    <property type="component" value="Unassembled WGS sequence"/>
</dbReference>
<reference evidence="1 2" key="1">
    <citation type="submission" date="2019-10" db="EMBL/GenBank/DDBJ databases">
        <title>Whole genome shotgun sequence of Acrocarpospora macrocephala NBRC 16266.</title>
        <authorList>
            <person name="Ichikawa N."/>
            <person name="Kimura A."/>
            <person name="Kitahashi Y."/>
            <person name="Komaki H."/>
            <person name="Oguchi A."/>
        </authorList>
    </citation>
    <scope>NUCLEOTIDE SEQUENCE [LARGE SCALE GENOMIC DNA]</scope>
    <source>
        <strain evidence="1 2">NBRC 16266</strain>
    </source>
</reference>
<accession>A0A5M3WRN8</accession>
<dbReference type="PANTHER" id="PTHR38588">
    <property type="entry name" value="BLL0334 PROTEIN"/>
    <property type="match status" value="1"/>
</dbReference>
<dbReference type="Gene3D" id="3.30.530.20">
    <property type="match status" value="1"/>
</dbReference>
<evidence type="ECO:0000313" key="1">
    <source>
        <dbReference type="EMBL" id="GES11270.1"/>
    </source>
</evidence>
<dbReference type="OrthoDB" id="9808623at2"/>
<protein>
    <recommendedName>
        <fullName evidence="3">Carbon monoxide dehydrogenase subunit G</fullName>
    </recommendedName>
</protein>
<dbReference type="CDD" id="cd07823">
    <property type="entry name" value="SRPBCC_5"/>
    <property type="match status" value="1"/>
</dbReference>
<dbReference type="SUPFAM" id="SSF55961">
    <property type="entry name" value="Bet v1-like"/>
    <property type="match status" value="1"/>
</dbReference>
<evidence type="ECO:0008006" key="3">
    <source>
        <dbReference type="Google" id="ProtNLM"/>
    </source>
</evidence>
<proteinExistence type="predicted"/>